<dbReference type="InterPro" id="IPR050684">
    <property type="entry name" value="HTH-Siroheme_Decarb"/>
</dbReference>
<dbReference type="InterPro" id="IPR000485">
    <property type="entry name" value="AsnC-type_HTH_dom"/>
</dbReference>
<proteinExistence type="predicted"/>
<dbReference type="PANTHER" id="PTHR43413">
    <property type="entry name" value="TRANSCRIPTIONAL REGULATOR, ASNC FAMILY"/>
    <property type="match status" value="1"/>
</dbReference>
<evidence type="ECO:0000256" key="1">
    <source>
        <dbReference type="ARBA" id="ARBA00023015"/>
    </source>
</evidence>
<dbReference type="RefSeq" id="WP_013562356.1">
    <property type="nucleotide sequence ID" value="NC_014961.1"/>
</dbReference>
<dbReference type="Pfam" id="PF13404">
    <property type="entry name" value="HTH_AsnC-type"/>
    <property type="match status" value="1"/>
</dbReference>
<evidence type="ECO:0000313" key="7">
    <source>
        <dbReference type="Proteomes" id="UP000001068"/>
    </source>
</evidence>
<dbReference type="PRINTS" id="PR00033">
    <property type="entry name" value="HTHASNC"/>
</dbReference>
<keyword evidence="2" id="KW-0238">DNA-binding</keyword>
<dbReference type="InterPro" id="IPR011008">
    <property type="entry name" value="Dimeric_a/b-barrel"/>
</dbReference>
<dbReference type="InterPro" id="IPR019888">
    <property type="entry name" value="Tscrpt_reg_AsnC-like"/>
</dbReference>
<dbReference type="AlphaFoldDB" id="E8R9F8"/>
<evidence type="ECO:0000259" key="5">
    <source>
        <dbReference type="PROSITE" id="PS50956"/>
    </source>
</evidence>
<dbReference type="EMBL" id="CP002363">
    <property type="protein sequence ID" value="ADV65134.1"/>
    <property type="molecule type" value="Genomic_DNA"/>
</dbReference>
<dbReference type="KEGG" id="dmu:Desmu_0830"/>
<reference evidence="7" key="1">
    <citation type="submission" date="2010-11" db="EMBL/GenBank/DDBJ databases">
        <title>The complete genome of Desulfurococcus mucosus DSM 2162.</title>
        <authorList>
            <consortium name="US DOE Joint Genome Institute (JGI-PGF)"/>
            <person name="Lucas S."/>
            <person name="Copeland A."/>
            <person name="Lapidus A."/>
            <person name="Bruce D."/>
            <person name="Goodwin L."/>
            <person name="Pitluck S."/>
            <person name="Kyrpides N."/>
            <person name="Mavromatis K."/>
            <person name="Pagani I."/>
            <person name="Ivanova N."/>
            <person name="Ovchinnikova G."/>
            <person name="Chertkov O."/>
            <person name="Held B."/>
            <person name="Brettin T."/>
            <person name="Detter J.C."/>
            <person name="Tapia R."/>
            <person name="Han C."/>
            <person name="Land M."/>
            <person name="Hauser L."/>
            <person name="Markowitz V."/>
            <person name="Cheng J.-F."/>
            <person name="Hugenholtz P."/>
            <person name="Woyke T."/>
            <person name="Wu D."/>
            <person name="Wirth R."/>
            <person name="Bilek Y."/>
            <person name="Hader T."/>
            <person name="Klenk H.-P."/>
            <person name="Eisen J.A."/>
        </authorList>
    </citation>
    <scope>NUCLEOTIDE SEQUENCE [LARGE SCALE GENOMIC DNA]</scope>
    <source>
        <strain evidence="7">ATCC 35584 / DSM 2162 / JCM 9187 / O7/1</strain>
    </source>
</reference>
<dbReference type="GeneID" id="10153526"/>
<organism evidence="6 7">
    <name type="scientific">Desulfurococcus mucosus (strain ATCC 35584 / DSM 2162 / JCM 9187 / O7/1)</name>
    <dbReference type="NCBI Taxonomy" id="765177"/>
    <lineage>
        <taxon>Archaea</taxon>
        <taxon>Thermoproteota</taxon>
        <taxon>Thermoprotei</taxon>
        <taxon>Desulfurococcales</taxon>
        <taxon>Desulfurococcaceae</taxon>
        <taxon>Desulfurococcus</taxon>
    </lineage>
</organism>
<evidence type="ECO:0000256" key="2">
    <source>
        <dbReference type="ARBA" id="ARBA00023125"/>
    </source>
</evidence>
<reference evidence="6 7" key="2">
    <citation type="journal article" date="2011" name="Stand. Genomic Sci.">
        <title>Complete genome sequence of Desulfurococcus mucosus type strain (O7/1).</title>
        <authorList>
            <person name="Wirth R."/>
            <person name="Chertkov O."/>
            <person name="Held B."/>
            <person name="Lapidus A."/>
            <person name="Nolan M."/>
            <person name="Lucas S."/>
            <person name="Hammon N."/>
            <person name="Deshpande S."/>
            <person name="Cheng J.F."/>
            <person name="Tapia R."/>
            <person name="Han C."/>
            <person name="Goodwin L."/>
            <person name="Pitluck S."/>
            <person name="Liolios K."/>
            <person name="Ioanna P."/>
            <person name="Ivanova N."/>
            <person name="Mavromatis K."/>
            <person name="Mikhailova N."/>
            <person name="Pati A."/>
            <person name="Chen A."/>
            <person name="Palaniappan K."/>
            <person name="Land M."/>
            <person name="Hauser L."/>
            <person name="Chang Y.J."/>
            <person name="Jeffries C.D."/>
            <person name="Bilek Y."/>
            <person name="Hader T."/>
            <person name="Rohde M."/>
            <person name="Spring S."/>
            <person name="Sikorski J."/>
            <person name="Goker M."/>
            <person name="Woyke T."/>
            <person name="Bristow J."/>
            <person name="Eisen J.A."/>
            <person name="Markowitz V."/>
            <person name="Hugenholtz P."/>
            <person name="Kyrpides N.C."/>
            <person name="Klenk H.P."/>
        </authorList>
    </citation>
    <scope>NUCLEOTIDE SEQUENCE [LARGE SCALE GENOMIC DNA]</scope>
    <source>
        <strain evidence="7">ATCC 35584 / DSM 2162 / JCM 9187 / O7/1</strain>
    </source>
</reference>
<keyword evidence="3" id="KW-0804">Transcription</keyword>
<evidence type="ECO:0000313" key="6">
    <source>
        <dbReference type="EMBL" id="ADV65134.1"/>
    </source>
</evidence>
<dbReference type="InterPro" id="IPR019887">
    <property type="entry name" value="Tscrpt_reg_AsnC/Lrp_C"/>
</dbReference>
<dbReference type="InterPro" id="IPR036388">
    <property type="entry name" value="WH-like_DNA-bd_sf"/>
</dbReference>
<dbReference type="Gene3D" id="1.10.10.10">
    <property type="entry name" value="Winged helix-like DNA-binding domain superfamily/Winged helix DNA-binding domain"/>
    <property type="match status" value="1"/>
</dbReference>
<dbReference type="GO" id="GO:0043565">
    <property type="term" value="F:sequence-specific DNA binding"/>
    <property type="evidence" value="ECO:0007669"/>
    <property type="project" value="InterPro"/>
</dbReference>
<evidence type="ECO:0000256" key="4">
    <source>
        <dbReference type="ARBA" id="ARBA00029440"/>
    </source>
</evidence>
<accession>E8R9F8</accession>
<dbReference type="HOGENOM" id="CLU_091233_5_4_2"/>
<name>E8R9F8_DESM0</name>
<dbReference type="InterPro" id="IPR036390">
    <property type="entry name" value="WH_DNA-bd_sf"/>
</dbReference>
<dbReference type="Gene3D" id="3.30.70.920">
    <property type="match status" value="1"/>
</dbReference>
<evidence type="ECO:0000256" key="3">
    <source>
        <dbReference type="ARBA" id="ARBA00023163"/>
    </source>
</evidence>
<keyword evidence="1" id="KW-0805">Transcription regulation</keyword>
<dbReference type="SMART" id="SM00344">
    <property type="entry name" value="HTH_ASNC"/>
    <property type="match status" value="1"/>
</dbReference>
<keyword evidence="7" id="KW-1185">Reference proteome</keyword>
<protein>
    <submittedName>
        <fullName evidence="6">Transcriptional regulator, AsnC family</fullName>
    </submittedName>
</protein>
<comment type="pathway">
    <text evidence="4">Amino-acid biosynthesis.</text>
</comment>
<feature type="domain" description="HTH asnC-type" evidence="5">
    <location>
        <begin position="9"/>
        <end position="70"/>
    </location>
</feature>
<dbReference type="SUPFAM" id="SSF54909">
    <property type="entry name" value="Dimeric alpha+beta barrel"/>
    <property type="match status" value="1"/>
</dbReference>
<dbReference type="PROSITE" id="PS50956">
    <property type="entry name" value="HTH_ASNC_2"/>
    <property type="match status" value="1"/>
</dbReference>
<dbReference type="Pfam" id="PF01037">
    <property type="entry name" value="AsnC_trans_reg"/>
    <property type="match status" value="1"/>
</dbReference>
<sequence length="152" mass="17301">MPGRRVGLLDEIDMFIIKELMENARKPFREIALKLKLSDVAVIKRVKKLESRGVIKKYALIVDPASLGYGRISYTGINVEPNKLFEVAYRLKEKEYVKYLALASGDHDLLAVIWARDGEELQRIHEEIKSIEGVVNIYPAVLTDVIKAEAYV</sequence>
<dbReference type="PANTHER" id="PTHR43413:SF7">
    <property type="entry name" value="HTH-TYPE TRANSCRIPTIONAL REGULATOR PTR2"/>
    <property type="match status" value="1"/>
</dbReference>
<dbReference type="Proteomes" id="UP000001068">
    <property type="component" value="Chromosome"/>
</dbReference>
<gene>
    <name evidence="6" type="ordered locus">Desmu_0830</name>
</gene>
<dbReference type="SUPFAM" id="SSF46785">
    <property type="entry name" value="Winged helix' DNA-binding domain"/>
    <property type="match status" value="1"/>
</dbReference>
<dbReference type="eggNOG" id="arCOG01580">
    <property type="taxonomic scope" value="Archaea"/>
</dbReference>
<dbReference type="STRING" id="765177.Desmu_0830"/>